<evidence type="ECO:0000313" key="2">
    <source>
        <dbReference type="Proteomes" id="UP000789702"/>
    </source>
</evidence>
<feature type="non-terminal residue" evidence="1">
    <location>
        <position position="1"/>
    </location>
</feature>
<accession>A0ACA9PHV3</accession>
<protein>
    <submittedName>
        <fullName evidence="1">15849_t:CDS:1</fullName>
    </submittedName>
</protein>
<name>A0ACA9PHV3_9GLOM</name>
<dbReference type="EMBL" id="CAJVPU010029625">
    <property type="protein sequence ID" value="CAG8711320.1"/>
    <property type="molecule type" value="Genomic_DNA"/>
</dbReference>
<gene>
    <name evidence="1" type="ORF">DHETER_LOCUS12279</name>
</gene>
<keyword evidence="2" id="KW-1185">Reference proteome</keyword>
<feature type="non-terminal residue" evidence="1">
    <location>
        <position position="238"/>
    </location>
</feature>
<sequence>TISTITSHAKCNVLKYKIIVVNENSTVRGTGECYLEIKCKVLRELFVHDLSRDNTILAIANGLEDNNDNFHLYTNYKTYKSSLKAIVEFSHHIQPLFLLPALENLESGLDYKINFRPGKGDKIEDLHERVAKRILNVCLTNGGLYIKLGQAIGVQSAILPAAFQRTFKQLFDDAPAVDFDRVVKLFKEDFNCHPDEMFDDSERTAIASASIAQVHRAKLKNGTPVAVKIQKPDIRRQM</sequence>
<comment type="caution">
    <text evidence="1">The sequence shown here is derived from an EMBL/GenBank/DDBJ whole genome shotgun (WGS) entry which is preliminary data.</text>
</comment>
<evidence type="ECO:0000313" key="1">
    <source>
        <dbReference type="EMBL" id="CAG8711320.1"/>
    </source>
</evidence>
<dbReference type="Proteomes" id="UP000789702">
    <property type="component" value="Unassembled WGS sequence"/>
</dbReference>
<organism evidence="1 2">
    <name type="scientific">Dentiscutata heterogama</name>
    <dbReference type="NCBI Taxonomy" id="1316150"/>
    <lineage>
        <taxon>Eukaryota</taxon>
        <taxon>Fungi</taxon>
        <taxon>Fungi incertae sedis</taxon>
        <taxon>Mucoromycota</taxon>
        <taxon>Glomeromycotina</taxon>
        <taxon>Glomeromycetes</taxon>
        <taxon>Diversisporales</taxon>
        <taxon>Gigasporaceae</taxon>
        <taxon>Dentiscutata</taxon>
    </lineage>
</organism>
<reference evidence="1" key="1">
    <citation type="submission" date="2021-06" db="EMBL/GenBank/DDBJ databases">
        <authorList>
            <person name="Kallberg Y."/>
            <person name="Tangrot J."/>
            <person name="Rosling A."/>
        </authorList>
    </citation>
    <scope>NUCLEOTIDE SEQUENCE</scope>
    <source>
        <strain evidence="1">IL203A</strain>
    </source>
</reference>
<proteinExistence type="predicted"/>